<sequence length="160" mass="18523">MHDFSGRVYYSWFIMDNLCLGYEKAVEKLDVAIAFQQFQGDSRSLWLSPLKHLTRRRRCGPVPSLTQQEIALRRQLSSLHRSSLPPFPSSAPPKYTFQDDLTIKQFSVRCSSCHTVVYLGRIRSFQIRGLACQAYSDELYDKTTLSFSPMTYLPATRRPF</sequence>
<evidence type="ECO:0000313" key="2">
    <source>
        <dbReference type="Proteomes" id="UP000219338"/>
    </source>
</evidence>
<dbReference type="AlphaFoldDB" id="A0A284RZQ6"/>
<proteinExistence type="predicted"/>
<dbReference type="EMBL" id="FUEG01000023">
    <property type="protein sequence ID" value="SJL14253.1"/>
    <property type="molecule type" value="Genomic_DNA"/>
</dbReference>
<organism evidence="1 2">
    <name type="scientific">Armillaria ostoyae</name>
    <name type="common">Armillaria root rot fungus</name>
    <dbReference type="NCBI Taxonomy" id="47428"/>
    <lineage>
        <taxon>Eukaryota</taxon>
        <taxon>Fungi</taxon>
        <taxon>Dikarya</taxon>
        <taxon>Basidiomycota</taxon>
        <taxon>Agaricomycotina</taxon>
        <taxon>Agaricomycetes</taxon>
        <taxon>Agaricomycetidae</taxon>
        <taxon>Agaricales</taxon>
        <taxon>Marasmiineae</taxon>
        <taxon>Physalacriaceae</taxon>
        <taxon>Armillaria</taxon>
    </lineage>
</organism>
<reference evidence="2" key="1">
    <citation type="journal article" date="2017" name="Nat. Ecol. Evol.">
        <title>Genome expansion and lineage-specific genetic innovations in the forest pathogenic fungi Armillaria.</title>
        <authorList>
            <person name="Sipos G."/>
            <person name="Prasanna A.N."/>
            <person name="Walter M.C."/>
            <person name="O'Connor E."/>
            <person name="Balint B."/>
            <person name="Krizsan K."/>
            <person name="Kiss B."/>
            <person name="Hess J."/>
            <person name="Varga T."/>
            <person name="Slot J."/>
            <person name="Riley R."/>
            <person name="Boka B."/>
            <person name="Rigling D."/>
            <person name="Barry K."/>
            <person name="Lee J."/>
            <person name="Mihaltcheva S."/>
            <person name="LaButti K."/>
            <person name="Lipzen A."/>
            <person name="Waldron R."/>
            <person name="Moloney N.M."/>
            <person name="Sperisen C."/>
            <person name="Kredics L."/>
            <person name="Vagvoelgyi C."/>
            <person name="Patrignani A."/>
            <person name="Fitzpatrick D."/>
            <person name="Nagy I."/>
            <person name="Doyle S."/>
            <person name="Anderson J.B."/>
            <person name="Grigoriev I.V."/>
            <person name="Gueldener U."/>
            <person name="Muensterkoetter M."/>
            <person name="Nagy L.G."/>
        </authorList>
    </citation>
    <scope>NUCLEOTIDE SEQUENCE [LARGE SCALE GENOMIC DNA]</scope>
    <source>
        <strain evidence="2">C18/9</strain>
    </source>
</reference>
<keyword evidence="2" id="KW-1185">Reference proteome</keyword>
<name>A0A284RZQ6_ARMOS</name>
<accession>A0A284RZQ6</accession>
<dbReference type="Proteomes" id="UP000219338">
    <property type="component" value="Unassembled WGS sequence"/>
</dbReference>
<evidence type="ECO:0000313" key="1">
    <source>
        <dbReference type="EMBL" id="SJL14253.1"/>
    </source>
</evidence>
<gene>
    <name evidence="1" type="ORF">ARMOST_17709</name>
</gene>
<protein>
    <submittedName>
        <fullName evidence="1">Uncharacterized protein</fullName>
    </submittedName>
</protein>